<accession>A0A1Y0YSG6</accession>
<dbReference type="RefSeq" id="WP_003181977.1">
    <property type="nucleotide sequence ID" value="NZ_BEXU01000006.1"/>
</dbReference>
<dbReference type="GeneID" id="92861477"/>
<sequence>MKGYKKLGSVDVTDEIGTGKDFIGGSYMLYSNGQIVRKYISGGEVKYELVSRIPESRVKKSNIEKALDWAKDTVGELSGGYDGYRAITGVDPVTGEKLTVTDRILSGVSVIPATKVVKVGKYAFKATKGAKTAKRVSNAERSANATPKINRKQALNQAKDLAGNNLHVNGRLAMI</sequence>
<dbReference type="Pfam" id="PF14449">
    <property type="entry name" value="PT-TG"/>
    <property type="match status" value="1"/>
</dbReference>
<keyword evidence="2" id="KW-0964">Secreted</keyword>
<reference evidence="4 7" key="2">
    <citation type="submission" date="2020-12" db="EMBL/GenBank/DDBJ databases">
        <title>FDA dAtabase for Regulatory Grade micrObial Sequences (FDA-ARGOS): Supporting development and validation of Infectious Disease Dx tests.</title>
        <authorList>
            <person name="Nelson B."/>
            <person name="Plummer A."/>
            <person name="Tallon L."/>
            <person name="Sadzewicz L."/>
            <person name="Zhao X."/>
            <person name="Boylan J."/>
            <person name="Ott S."/>
            <person name="Bowen H."/>
            <person name="Vavikolanu K."/>
            <person name="Mehta A."/>
            <person name="Aluvathingal J."/>
            <person name="Nadendla S."/>
            <person name="Myers T."/>
            <person name="Yan Y."/>
            <person name="Sichtig H."/>
        </authorList>
    </citation>
    <scope>NUCLEOTIDE SEQUENCE [LARGE SCALE GENOMIC DNA]</scope>
    <source>
        <strain evidence="4 7">FDAARGOS_923</strain>
    </source>
</reference>
<evidence type="ECO:0000313" key="7">
    <source>
        <dbReference type="Proteomes" id="UP000595038"/>
    </source>
</evidence>
<dbReference type="Proteomes" id="UP000595038">
    <property type="component" value="Chromosome"/>
</dbReference>
<evidence type="ECO:0000313" key="6">
    <source>
        <dbReference type="Proteomes" id="UP000435910"/>
    </source>
</evidence>
<evidence type="ECO:0000259" key="3">
    <source>
        <dbReference type="Pfam" id="PF14449"/>
    </source>
</evidence>
<organism evidence="5 6">
    <name type="scientific">Bacillus licheniformis</name>
    <dbReference type="NCBI Taxonomy" id="1402"/>
    <lineage>
        <taxon>Bacteria</taxon>
        <taxon>Bacillati</taxon>
        <taxon>Bacillota</taxon>
        <taxon>Bacilli</taxon>
        <taxon>Bacillales</taxon>
        <taxon>Bacillaceae</taxon>
        <taxon>Bacillus</taxon>
    </lineage>
</organism>
<evidence type="ECO:0000256" key="2">
    <source>
        <dbReference type="ARBA" id="ARBA00022525"/>
    </source>
</evidence>
<name>A0A1Y0YSG6_BACLI</name>
<gene>
    <name evidence="5" type="ORF">CHCC16736_4357</name>
    <name evidence="4" type="ORF">I6G80_17020</name>
</gene>
<reference evidence="5 6" key="1">
    <citation type="submission" date="2019-06" db="EMBL/GenBank/DDBJ databases">
        <title>Genome sequence analysis of &gt;100 Bacillus licheniformis strains suggests intrinsic resistance to this species.</title>
        <authorList>
            <person name="Wels M."/>
            <person name="Siezen R.J."/>
            <person name="Johansen E."/>
            <person name="Stuer-Lauridsen B."/>
            <person name="Bjerre K."/>
            <person name="Nielsen B.K.K."/>
        </authorList>
    </citation>
    <scope>NUCLEOTIDE SEQUENCE [LARGE SCALE GENOMIC DNA]</scope>
    <source>
        <strain evidence="5 6">BAC-16736</strain>
    </source>
</reference>
<dbReference type="EMBL" id="CP065647">
    <property type="protein sequence ID" value="QPR71514.1"/>
    <property type="molecule type" value="Genomic_DNA"/>
</dbReference>
<proteinExistence type="predicted"/>
<dbReference type="Proteomes" id="UP000435910">
    <property type="component" value="Unassembled WGS sequence"/>
</dbReference>
<evidence type="ECO:0000256" key="1">
    <source>
        <dbReference type="ARBA" id="ARBA00004613"/>
    </source>
</evidence>
<evidence type="ECO:0000313" key="4">
    <source>
        <dbReference type="EMBL" id="QPR71514.1"/>
    </source>
</evidence>
<dbReference type="AlphaFoldDB" id="A0A1Y0YSG6"/>
<dbReference type="EMBL" id="NILC01000026">
    <property type="protein sequence ID" value="TWL25474.1"/>
    <property type="molecule type" value="Genomic_DNA"/>
</dbReference>
<protein>
    <submittedName>
        <fullName evidence="4">Pre-toxin TG domain-containing protein</fullName>
    </submittedName>
    <submittedName>
        <fullName evidence="5">Ribonuclease YxiD</fullName>
    </submittedName>
</protein>
<feature type="domain" description="Pre-toxin TG" evidence="3">
    <location>
        <begin position="64"/>
        <end position="131"/>
    </location>
</feature>
<comment type="subcellular location">
    <subcellularLocation>
        <location evidence="1">Secreted</location>
    </subcellularLocation>
</comment>
<evidence type="ECO:0000313" key="5">
    <source>
        <dbReference type="EMBL" id="TWL25474.1"/>
    </source>
</evidence>
<dbReference type="InterPro" id="IPR027797">
    <property type="entry name" value="PT-TG_dom"/>
</dbReference>
<dbReference type="GO" id="GO:0005576">
    <property type="term" value="C:extracellular region"/>
    <property type="evidence" value="ECO:0007669"/>
    <property type="project" value="UniProtKB-SubCell"/>
</dbReference>